<dbReference type="GO" id="GO:0016887">
    <property type="term" value="F:ATP hydrolysis activity"/>
    <property type="evidence" value="ECO:0007669"/>
    <property type="project" value="InterPro"/>
</dbReference>
<reference evidence="2 3" key="1">
    <citation type="submission" date="2018-06" db="EMBL/GenBank/DDBJ databases">
        <authorList>
            <consortium name="Pathogen Informatics"/>
            <person name="Doyle S."/>
        </authorList>
    </citation>
    <scope>NUCLEOTIDE SEQUENCE [LARGE SCALE GENOMIC DNA]</scope>
    <source>
        <strain evidence="2 3">NCTC11341</strain>
    </source>
</reference>
<keyword evidence="2" id="KW-0547">Nucleotide-binding</keyword>
<dbReference type="SUPFAM" id="SSF52540">
    <property type="entry name" value="P-loop containing nucleoside triphosphate hydrolases"/>
    <property type="match status" value="1"/>
</dbReference>
<evidence type="ECO:0000313" key="3">
    <source>
        <dbReference type="Proteomes" id="UP000254428"/>
    </source>
</evidence>
<dbReference type="AlphaFoldDB" id="A0A376P878"/>
<keyword evidence="2" id="KW-0378">Hydrolase</keyword>
<dbReference type="EC" id="3.6.3.-" evidence="2"/>
<dbReference type="InterPro" id="IPR039421">
    <property type="entry name" value="Type_1_exporter"/>
</dbReference>
<proteinExistence type="predicted"/>
<organism evidence="2 3">
    <name type="scientific">Escherichia coli</name>
    <dbReference type="NCBI Taxonomy" id="562"/>
    <lineage>
        <taxon>Bacteria</taxon>
        <taxon>Pseudomonadati</taxon>
        <taxon>Pseudomonadota</taxon>
        <taxon>Gammaproteobacteria</taxon>
        <taxon>Enterobacterales</taxon>
        <taxon>Enterobacteriaceae</taxon>
        <taxon>Escherichia</taxon>
    </lineage>
</organism>
<accession>A0A376P878</accession>
<dbReference type="InterPro" id="IPR027417">
    <property type="entry name" value="P-loop_NTPase"/>
</dbReference>
<evidence type="ECO:0000259" key="1">
    <source>
        <dbReference type="Pfam" id="PF00005"/>
    </source>
</evidence>
<dbReference type="GO" id="GO:0042626">
    <property type="term" value="F:ATPase-coupled transmembrane transporter activity"/>
    <property type="evidence" value="ECO:0007669"/>
    <property type="project" value="TreeGrafter"/>
</dbReference>
<dbReference type="Gene3D" id="3.40.50.300">
    <property type="entry name" value="P-loop containing nucleotide triphosphate hydrolases"/>
    <property type="match status" value="1"/>
</dbReference>
<gene>
    <name evidence="2" type="primary">ybtP_1</name>
    <name evidence="2" type="ORF">NCTC11341_06314</name>
</gene>
<dbReference type="Proteomes" id="UP000254428">
    <property type="component" value="Unassembled WGS sequence"/>
</dbReference>
<name>A0A376P878_ECOLX</name>
<keyword evidence="2" id="KW-0067">ATP-binding</keyword>
<dbReference type="Pfam" id="PF00005">
    <property type="entry name" value="ABC_tran"/>
    <property type="match status" value="1"/>
</dbReference>
<dbReference type="GO" id="GO:0005524">
    <property type="term" value="F:ATP binding"/>
    <property type="evidence" value="ECO:0007669"/>
    <property type="project" value="UniProtKB-KW"/>
</dbReference>
<dbReference type="EMBL" id="UGBT01000002">
    <property type="protein sequence ID" value="STH74561.1"/>
    <property type="molecule type" value="Genomic_DNA"/>
</dbReference>
<sequence>MCLPGKLWRWSGQAAPGKSTVARLLLRYADPDKGHIRIGGVDLRDMQTDTLMKQLSFVFQDNFLFADTIANNIRLGAPDTPLEAVIAAARVAQAHDFISALPEGYNTRVGERGVFLSGGQRQRITIARALFAGSPHPGAR</sequence>
<feature type="domain" description="ABC transporter" evidence="1">
    <location>
        <begin position="5"/>
        <end position="132"/>
    </location>
</feature>
<protein>
    <submittedName>
        <fullName evidence="2">ABC transporter ATP-binding/permease rpotein</fullName>
        <ecNumber evidence="2">3.6.3.-</ecNumber>
    </submittedName>
</protein>
<evidence type="ECO:0000313" key="2">
    <source>
        <dbReference type="EMBL" id="STH74561.1"/>
    </source>
</evidence>
<dbReference type="InterPro" id="IPR003439">
    <property type="entry name" value="ABC_transporter-like_ATP-bd"/>
</dbReference>
<dbReference type="PANTHER" id="PTHR24221">
    <property type="entry name" value="ATP-BINDING CASSETTE SUB-FAMILY B"/>
    <property type="match status" value="1"/>
</dbReference>
<dbReference type="PANTHER" id="PTHR24221:SF654">
    <property type="entry name" value="ATP-BINDING CASSETTE SUB-FAMILY B MEMBER 6"/>
    <property type="match status" value="1"/>
</dbReference>